<dbReference type="KEGG" id="stsi:A4E84_00250"/>
<accession>A0A143BS93</accession>
<evidence type="ECO:0000256" key="1">
    <source>
        <dbReference type="SAM" id="MobiDB-lite"/>
    </source>
</evidence>
<dbReference type="Proteomes" id="UP000076096">
    <property type="component" value="Chromosome"/>
</dbReference>
<keyword evidence="3" id="KW-1185">Reference proteome</keyword>
<dbReference type="RefSeq" id="WP_062924596.1">
    <property type="nucleotide sequence ID" value="NZ_CP015098.1"/>
</dbReference>
<sequence length="119" mass="13526">MTDHRKDTAWLCEQLPGLRSLAVRKGTVQTQQQLEAIVETARRGGEFKEPLVDLARSLGVGVDDLMSWRADGIPCTPRPRVRYVCPERLCAREWSPEPSKRTPSCEIANQQLRAEREPE</sequence>
<dbReference type="EMBL" id="CP015098">
    <property type="protein sequence ID" value="AMW08118.1"/>
    <property type="molecule type" value="Genomic_DNA"/>
</dbReference>
<dbReference type="AlphaFoldDB" id="A0A143BS93"/>
<gene>
    <name evidence="2" type="ORF">A4E84_00250</name>
</gene>
<feature type="region of interest" description="Disordered" evidence="1">
    <location>
        <begin position="94"/>
        <end position="119"/>
    </location>
</feature>
<dbReference type="STRING" id="1783515.A4E84_00250"/>
<protein>
    <submittedName>
        <fullName evidence="2">Uncharacterized protein</fullName>
    </submittedName>
</protein>
<name>A0A143BS93_9ACTN</name>
<evidence type="ECO:0000313" key="3">
    <source>
        <dbReference type="Proteomes" id="UP000076096"/>
    </source>
</evidence>
<proteinExistence type="predicted"/>
<reference evidence="3" key="1">
    <citation type="submission" date="2016-04" db="EMBL/GenBank/DDBJ databases">
        <authorList>
            <person name="Zhang B."/>
        </authorList>
    </citation>
    <scope>NUCLEOTIDE SEQUENCE [LARGE SCALE GENOMIC DNA]</scope>
    <source>
        <strain evidence="3">S10</strain>
    </source>
</reference>
<organism evidence="2 3">
    <name type="scientific">Streptomyces qaidamensis</name>
    <dbReference type="NCBI Taxonomy" id="1783515"/>
    <lineage>
        <taxon>Bacteria</taxon>
        <taxon>Bacillati</taxon>
        <taxon>Actinomycetota</taxon>
        <taxon>Actinomycetes</taxon>
        <taxon>Kitasatosporales</taxon>
        <taxon>Streptomycetaceae</taxon>
        <taxon>Streptomyces</taxon>
        <taxon>Streptomyces aurantiacus group</taxon>
    </lineage>
</organism>
<evidence type="ECO:0000313" key="2">
    <source>
        <dbReference type="EMBL" id="AMW08118.1"/>
    </source>
</evidence>